<dbReference type="PANTHER" id="PTHR11766">
    <property type="entry name" value="TYROSYL-TRNA SYNTHETASE"/>
    <property type="match status" value="1"/>
</dbReference>
<keyword evidence="9" id="KW-0694">RNA-binding</keyword>
<dbReference type="InterPro" id="IPR024107">
    <property type="entry name" value="Tyr-tRNA-ligase_bac_1"/>
</dbReference>
<dbReference type="InterPro" id="IPR002307">
    <property type="entry name" value="Tyr-tRNA-ligase"/>
</dbReference>
<dbReference type="EMBL" id="KV417480">
    <property type="protein sequence ID" value="KZP34675.1"/>
    <property type="molecule type" value="Genomic_DNA"/>
</dbReference>
<dbReference type="AlphaFoldDB" id="A0A166XDG0"/>
<dbReference type="Gene3D" id="3.40.50.620">
    <property type="entry name" value="HUPs"/>
    <property type="match status" value="1"/>
</dbReference>
<comment type="similarity">
    <text evidence="10">Belongs to the class-I aminoacyl-tRNA synthetase family.</text>
</comment>
<protein>
    <recommendedName>
        <fullName evidence="1 10">Tyrosine--tRNA ligase</fullName>
        <ecNumber evidence="1 10">6.1.1.1</ecNumber>
    </recommendedName>
    <alternativeName>
        <fullName evidence="7 10">Tyrosyl-tRNA synthetase</fullName>
    </alternativeName>
</protein>
<evidence type="ECO:0000256" key="4">
    <source>
        <dbReference type="ARBA" id="ARBA00022840"/>
    </source>
</evidence>
<gene>
    <name evidence="11" type="ORF">FIBSPDRAFT_915824</name>
</gene>
<dbReference type="PRINTS" id="PR01040">
    <property type="entry name" value="TRNASYNTHTYR"/>
</dbReference>
<comment type="catalytic activity">
    <reaction evidence="8 10">
        <text>tRNA(Tyr) + L-tyrosine + ATP = L-tyrosyl-tRNA(Tyr) + AMP + diphosphate + H(+)</text>
        <dbReference type="Rhea" id="RHEA:10220"/>
        <dbReference type="Rhea" id="RHEA-COMP:9706"/>
        <dbReference type="Rhea" id="RHEA-COMP:9707"/>
        <dbReference type="ChEBI" id="CHEBI:15378"/>
        <dbReference type="ChEBI" id="CHEBI:30616"/>
        <dbReference type="ChEBI" id="CHEBI:33019"/>
        <dbReference type="ChEBI" id="CHEBI:58315"/>
        <dbReference type="ChEBI" id="CHEBI:78442"/>
        <dbReference type="ChEBI" id="CHEBI:78536"/>
        <dbReference type="ChEBI" id="CHEBI:456215"/>
        <dbReference type="EC" id="6.1.1.1"/>
    </reaction>
</comment>
<dbReference type="OrthoDB" id="337870at2759"/>
<keyword evidence="4 10" id="KW-0067">ATP-binding</keyword>
<dbReference type="InterPro" id="IPR002305">
    <property type="entry name" value="aa-tRNA-synth_Ic"/>
</dbReference>
<dbReference type="HAMAP" id="MF_02006">
    <property type="entry name" value="Tyr_tRNA_synth_type1"/>
    <property type="match status" value="1"/>
</dbReference>
<keyword evidence="3 10" id="KW-0547">Nucleotide-binding</keyword>
<dbReference type="GO" id="GO:0006437">
    <property type="term" value="P:tyrosyl-tRNA aminoacylation"/>
    <property type="evidence" value="ECO:0007669"/>
    <property type="project" value="InterPro"/>
</dbReference>
<accession>A0A166XDG0</accession>
<dbReference type="Proteomes" id="UP000076532">
    <property type="component" value="Unassembled WGS sequence"/>
</dbReference>
<dbReference type="InterPro" id="IPR024088">
    <property type="entry name" value="Tyr-tRNA-ligase_bac-type"/>
</dbReference>
<evidence type="ECO:0000256" key="9">
    <source>
        <dbReference type="PROSITE-ProRule" id="PRU00182"/>
    </source>
</evidence>
<evidence type="ECO:0000256" key="8">
    <source>
        <dbReference type="ARBA" id="ARBA00048248"/>
    </source>
</evidence>
<dbReference type="PANTHER" id="PTHR11766:SF0">
    <property type="entry name" value="TYROSINE--TRNA LIGASE, MITOCHONDRIAL"/>
    <property type="match status" value="1"/>
</dbReference>
<dbReference type="FunFam" id="1.10.240.10:FF:000001">
    <property type="entry name" value="Tyrosine--tRNA ligase"/>
    <property type="match status" value="1"/>
</dbReference>
<dbReference type="NCBIfam" id="TIGR00234">
    <property type="entry name" value="tyrS"/>
    <property type="match status" value="1"/>
</dbReference>
<dbReference type="CDD" id="cd00805">
    <property type="entry name" value="TyrRS_core"/>
    <property type="match status" value="1"/>
</dbReference>
<name>A0A166XDG0_9AGAM</name>
<dbReference type="GO" id="GO:0003723">
    <property type="term" value="F:RNA binding"/>
    <property type="evidence" value="ECO:0007669"/>
    <property type="project" value="UniProtKB-KW"/>
</dbReference>
<dbReference type="PROSITE" id="PS00178">
    <property type="entry name" value="AA_TRNA_LIGASE_I"/>
    <property type="match status" value="1"/>
</dbReference>
<dbReference type="Pfam" id="PF00579">
    <property type="entry name" value="tRNA-synt_1b"/>
    <property type="match status" value="1"/>
</dbReference>
<evidence type="ECO:0000256" key="1">
    <source>
        <dbReference type="ARBA" id="ARBA00013160"/>
    </source>
</evidence>
<evidence type="ECO:0000313" key="11">
    <source>
        <dbReference type="EMBL" id="KZP34675.1"/>
    </source>
</evidence>
<evidence type="ECO:0000256" key="6">
    <source>
        <dbReference type="ARBA" id="ARBA00023146"/>
    </source>
</evidence>
<evidence type="ECO:0000256" key="5">
    <source>
        <dbReference type="ARBA" id="ARBA00022917"/>
    </source>
</evidence>
<dbReference type="InterPro" id="IPR036986">
    <property type="entry name" value="S4_RNA-bd_sf"/>
</dbReference>
<keyword evidence="6 10" id="KW-0030">Aminoacyl-tRNA synthetase</keyword>
<dbReference type="SUPFAM" id="SSF52374">
    <property type="entry name" value="Nucleotidylyl transferase"/>
    <property type="match status" value="1"/>
</dbReference>
<dbReference type="SUPFAM" id="SSF55174">
    <property type="entry name" value="Alpha-L RNA-binding motif"/>
    <property type="match status" value="1"/>
</dbReference>
<dbReference type="InterPro" id="IPR014729">
    <property type="entry name" value="Rossmann-like_a/b/a_fold"/>
</dbReference>
<evidence type="ECO:0000256" key="7">
    <source>
        <dbReference type="ARBA" id="ARBA00033323"/>
    </source>
</evidence>
<dbReference type="EC" id="6.1.1.1" evidence="1 10"/>
<proteinExistence type="inferred from homology"/>
<evidence type="ECO:0000256" key="3">
    <source>
        <dbReference type="ARBA" id="ARBA00022741"/>
    </source>
</evidence>
<evidence type="ECO:0000313" key="12">
    <source>
        <dbReference type="Proteomes" id="UP000076532"/>
    </source>
</evidence>
<evidence type="ECO:0000256" key="10">
    <source>
        <dbReference type="RuleBase" id="RU361234"/>
    </source>
</evidence>
<sequence>MLQLAARRCVPRRACLIPLRRLATATPTPNLSRIKLLDDLTTRGLIADVTRPDKLAEHLEQGKQTVYAGIDPTAPALHVGHLIPLMVLLHFQMRGHRIISLIGGATALVGDPSGRTEERTPVDPSVTEGNMHTLTEHVTSILRNAHQYAKTRQPVNPGTSLATLQVMNNRSWLQNIGLLEFLQTVGSQVRVNTMLARESVRSRLESHKGVSFTEFTYQLLQAYDFLWLFKNRDCTIQVGGSDQWGNILAGLEMINREHPRDLLQQSDLPEQGFGITTPLLTTASGQKFGKSAGNAVWLDAKMTSVFDFYQFFLRTADADVERQLLLLTFLPVEDVKKLVLEHFEAPELRKAQALLADEVTSMVHGERGITQARTITKIIFGSHDYHTLKASDIVTAFAGDSRLKFVSEHDMHNETVGGLAVLHQLIPSKSEASRLVKAQGFYMNNQVMDKISNKIDPGQLIDGRVAILRTGKSKHLILVVNQ</sequence>
<dbReference type="GO" id="GO:0005829">
    <property type="term" value="C:cytosol"/>
    <property type="evidence" value="ECO:0007669"/>
    <property type="project" value="TreeGrafter"/>
</dbReference>
<dbReference type="PROSITE" id="PS50889">
    <property type="entry name" value="S4"/>
    <property type="match status" value="1"/>
</dbReference>
<keyword evidence="2 10" id="KW-0436">Ligase</keyword>
<evidence type="ECO:0000256" key="2">
    <source>
        <dbReference type="ARBA" id="ARBA00022598"/>
    </source>
</evidence>
<dbReference type="Gene3D" id="3.10.290.10">
    <property type="entry name" value="RNA-binding S4 domain"/>
    <property type="match status" value="1"/>
</dbReference>
<dbReference type="Gene3D" id="1.10.240.10">
    <property type="entry name" value="Tyrosyl-Transfer RNA Synthetase"/>
    <property type="match status" value="1"/>
</dbReference>
<dbReference type="GO" id="GO:0004831">
    <property type="term" value="F:tyrosine-tRNA ligase activity"/>
    <property type="evidence" value="ECO:0007669"/>
    <property type="project" value="UniProtKB-EC"/>
</dbReference>
<dbReference type="InterPro" id="IPR001412">
    <property type="entry name" value="aa-tRNA-synth_I_CS"/>
</dbReference>
<keyword evidence="5 10" id="KW-0648">Protein biosynthesis</keyword>
<dbReference type="GO" id="GO:0005524">
    <property type="term" value="F:ATP binding"/>
    <property type="evidence" value="ECO:0007669"/>
    <property type="project" value="UniProtKB-KW"/>
</dbReference>
<keyword evidence="12" id="KW-1185">Reference proteome</keyword>
<dbReference type="GO" id="GO:0005739">
    <property type="term" value="C:mitochondrion"/>
    <property type="evidence" value="ECO:0007669"/>
    <property type="project" value="TreeGrafter"/>
</dbReference>
<dbReference type="STRING" id="436010.A0A166XDG0"/>
<organism evidence="11 12">
    <name type="scientific">Athelia psychrophila</name>
    <dbReference type="NCBI Taxonomy" id="1759441"/>
    <lineage>
        <taxon>Eukaryota</taxon>
        <taxon>Fungi</taxon>
        <taxon>Dikarya</taxon>
        <taxon>Basidiomycota</taxon>
        <taxon>Agaricomycotina</taxon>
        <taxon>Agaricomycetes</taxon>
        <taxon>Agaricomycetidae</taxon>
        <taxon>Atheliales</taxon>
        <taxon>Atheliaceae</taxon>
        <taxon>Athelia</taxon>
    </lineage>
</organism>
<reference evidence="11 12" key="1">
    <citation type="journal article" date="2016" name="Mol. Biol. Evol.">
        <title>Comparative Genomics of Early-Diverging Mushroom-Forming Fungi Provides Insights into the Origins of Lignocellulose Decay Capabilities.</title>
        <authorList>
            <person name="Nagy L.G."/>
            <person name="Riley R."/>
            <person name="Tritt A."/>
            <person name="Adam C."/>
            <person name="Daum C."/>
            <person name="Floudas D."/>
            <person name="Sun H."/>
            <person name="Yadav J.S."/>
            <person name="Pangilinan J."/>
            <person name="Larsson K.H."/>
            <person name="Matsuura K."/>
            <person name="Barry K."/>
            <person name="Labutti K."/>
            <person name="Kuo R."/>
            <person name="Ohm R.A."/>
            <person name="Bhattacharya S.S."/>
            <person name="Shirouzu T."/>
            <person name="Yoshinaga Y."/>
            <person name="Martin F.M."/>
            <person name="Grigoriev I.V."/>
            <person name="Hibbett D.S."/>
        </authorList>
    </citation>
    <scope>NUCLEOTIDE SEQUENCE [LARGE SCALE GENOMIC DNA]</scope>
    <source>
        <strain evidence="11 12">CBS 109695</strain>
    </source>
</reference>